<name>A0A846MZE9_9PROT</name>
<dbReference type="GO" id="GO:0004034">
    <property type="term" value="F:aldose 1-epimerase activity"/>
    <property type="evidence" value="ECO:0007669"/>
    <property type="project" value="UniProtKB-EC"/>
</dbReference>
<evidence type="ECO:0000256" key="13">
    <source>
        <dbReference type="PIRSR" id="PIRSR005096-1"/>
    </source>
</evidence>
<keyword evidence="10 12" id="KW-0413">Isomerase</keyword>
<dbReference type="InterPro" id="IPR008183">
    <property type="entry name" value="Aldose_1/G6P_1-epimerase"/>
</dbReference>
<dbReference type="PANTHER" id="PTHR10091:SF0">
    <property type="entry name" value="GALACTOSE MUTAROTASE"/>
    <property type="match status" value="1"/>
</dbReference>
<evidence type="ECO:0000256" key="2">
    <source>
        <dbReference type="ARBA" id="ARBA00004496"/>
    </source>
</evidence>
<comment type="subcellular location">
    <subcellularLocation>
        <location evidence="2">Cytoplasm</location>
    </subcellularLocation>
</comment>
<evidence type="ECO:0000256" key="16">
    <source>
        <dbReference type="SAM" id="SignalP"/>
    </source>
</evidence>
<feature type="signal peptide" evidence="16">
    <location>
        <begin position="1"/>
        <end position="22"/>
    </location>
</feature>
<keyword evidence="16" id="KW-0732">Signal</keyword>
<dbReference type="AlphaFoldDB" id="A0A846MZE9"/>
<evidence type="ECO:0000256" key="1">
    <source>
        <dbReference type="ARBA" id="ARBA00001614"/>
    </source>
</evidence>
<comment type="catalytic activity">
    <reaction evidence="1 12">
        <text>alpha-D-glucose = beta-D-glucose</text>
        <dbReference type="Rhea" id="RHEA:10264"/>
        <dbReference type="ChEBI" id="CHEBI:15903"/>
        <dbReference type="ChEBI" id="CHEBI:17925"/>
        <dbReference type="EC" id="5.1.3.3"/>
    </reaction>
</comment>
<dbReference type="SUPFAM" id="SSF74650">
    <property type="entry name" value="Galactose mutarotase-like"/>
    <property type="match status" value="1"/>
</dbReference>
<evidence type="ECO:0000256" key="15">
    <source>
        <dbReference type="PIRSR" id="PIRSR005096-3"/>
    </source>
</evidence>
<organism evidence="17 18">
    <name type="scientific">Rhizomicrobium palustre</name>
    <dbReference type="NCBI Taxonomy" id="189966"/>
    <lineage>
        <taxon>Bacteria</taxon>
        <taxon>Pseudomonadati</taxon>
        <taxon>Pseudomonadota</taxon>
        <taxon>Alphaproteobacteria</taxon>
        <taxon>Micropepsales</taxon>
        <taxon>Micropepsaceae</taxon>
        <taxon>Rhizomicrobium</taxon>
    </lineage>
</organism>
<keyword evidence="11 12" id="KW-0119">Carbohydrate metabolism</keyword>
<evidence type="ECO:0000256" key="8">
    <source>
        <dbReference type="ARBA" id="ARBA00022490"/>
    </source>
</evidence>
<evidence type="ECO:0000256" key="9">
    <source>
        <dbReference type="ARBA" id="ARBA00022553"/>
    </source>
</evidence>
<protein>
    <recommendedName>
        <fullName evidence="7 12">Aldose 1-epimerase</fullName>
        <ecNumber evidence="6 12">5.1.3.3</ecNumber>
    </recommendedName>
</protein>
<feature type="active site" description="Proton donor" evidence="13">
    <location>
        <position position="201"/>
    </location>
</feature>
<comment type="pathway">
    <text evidence="3 12">Carbohydrate metabolism; hexose metabolism.</text>
</comment>
<dbReference type="Gene3D" id="2.70.98.10">
    <property type="match status" value="1"/>
</dbReference>
<keyword evidence="9" id="KW-0597">Phosphoprotein</keyword>
<keyword evidence="18" id="KW-1185">Reference proteome</keyword>
<dbReference type="GO" id="GO:0006006">
    <property type="term" value="P:glucose metabolic process"/>
    <property type="evidence" value="ECO:0007669"/>
    <property type="project" value="TreeGrafter"/>
</dbReference>
<feature type="binding site" evidence="15">
    <location>
        <begin position="201"/>
        <end position="203"/>
    </location>
    <ligand>
        <name>beta-D-galactose</name>
        <dbReference type="ChEBI" id="CHEBI:27667"/>
    </ligand>
</feature>
<feature type="binding site" evidence="14">
    <location>
        <position position="273"/>
    </location>
    <ligand>
        <name>beta-D-galactose</name>
        <dbReference type="ChEBI" id="CHEBI:27667"/>
    </ligand>
</feature>
<dbReference type="InterPro" id="IPR018052">
    <property type="entry name" value="Ald1_epimerase_CS"/>
</dbReference>
<dbReference type="InterPro" id="IPR047215">
    <property type="entry name" value="Galactose_mutarotase-like"/>
</dbReference>
<dbReference type="CDD" id="cd09019">
    <property type="entry name" value="galactose_mutarotase_like"/>
    <property type="match status" value="1"/>
</dbReference>
<evidence type="ECO:0000256" key="10">
    <source>
        <dbReference type="ARBA" id="ARBA00023235"/>
    </source>
</evidence>
<evidence type="ECO:0000256" key="3">
    <source>
        <dbReference type="ARBA" id="ARBA00005028"/>
    </source>
</evidence>
<evidence type="ECO:0000313" key="18">
    <source>
        <dbReference type="Proteomes" id="UP000570514"/>
    </source>
</evidence>
<evidence type="ECO:0000256" key="4">
    <source>
        <dbReference type="ARBA" id="ARBA00006206"/>
    </source>
</evidence>
<dbReference type="EC" id="5.1.3.3" evidence="6 12"/>
<evidence type="ECO:0000256" key="14">
    <source>
        <dbReference type="PIRSR" id="PIRSR005096-2"/>
    </source>
</evidence>
<evidence type="ECO:0000256" key="11">
    <source>
        <dbReference type="ARBA" id="ARBA00023277"/>
    </source>
</evidence>
<feature type="active site" description="Proton acceptor" evidence="13">
    <location>
        <position position="336"/>
    </location>
</feature>
<dbReference type="PROSITE" id="PS00545">
    <property type="entry name" value="ALDOSE_1_EPIMERASE"/>
    <property type="match status" value="1"/>
</dbReference>
<dbReference type="GO" id="GO:0030246">
    <property type="term" value="F:carbohydrate binding"/>
    <property type="evidence" value="ECO:0007669"/>
    <property type="project" value="InterPro"/>
</dbReference>
<evidence type="ECO:0000256" key="5">
    <source>
        <dbReference type="ARBA" id="ARBA00011245"/>
    </source>
</evidence>
<dbReference type="InterPro" id="IPR015443">
    <property type="entry name" value="Aldose_1-epimerase"/>
</dbReference>
<dbReference type="GO" id="GO:0005737">
    <property type="term" value="C:cytoplasm"/>
    <property type="evidence" value="ECO:0007669"/>
    <property type="project" value="UniProtKB-SubCell"/>
</dbReference>
<reference evidence="17 18" key="1">
    <citation type="submission" date="2020-03" db="EMBL/GenBank/DDBJ databases">
        <title>Genomic Encyclopedia of Type Strains, Phase IV (KMG-IV): sequencing the most valuable type-strain genomes for metagenomic binning, comparative biology and taxonomic classification.</title>
        <authorList>
            <person name="Goeker M."/>
        </authorList>
    </citation>
    <scope>NUCLEOTIDE SEQUENCE [LARGE SCALE GENOMIC DNA]</scope>
    <source>
        <strain evidence="17 18">DSM 19867</strain>
    </source>
</reference>
<dbReference type="NCBIfam" id="NF008277">
    <property type="entry name" value="PRK11055.1"/>
    <property type="match status" value="1"/>
</dbReference>
<dbReference type="PANTHER" id="PTHR10091">
    <property type="entry name" value="ALDOSE-1-EPIMERASE"/>
    <property type="match status" value="1"/>
</dbReference>
<sequence length="371" mass="39708">MFKVMATTMAMAALAAAGSAEAGVTKAPFGKTADGKPVELFTLSGKDGFEAKISTYGATLVSLKAPDKKGVYGDVVLGFTSVDPYVKGVPFYGATIGRYGNRIALGKFTLDGKSYQLPTNDGPNSLHGGTKGFDKRLWTAEPVDTKDGSALKLTYVSADGEEGYPGQLTVHVTYTLKANHTLAITYDATTTKPTVVNLTNHTYFNLSGNPEKPILNHLLTLKADRFTPVNKTLIPTGELKPVKGTPFDFTKATVIGARIEANDEQLKFGKGYDHNWVLNSSGKLASAAVLEDPESGRVLEVSTTEPGIQFYSGNFMDGKPAGAGTVYKHRTGLCLETQHFPDSPNHPSFPSTVLKPGQAYHSETVLSFRTK</sequence>
<comment type="similarity">
    <text evidence="4 12">Belongs to the aldose epimerase family.</text>
</comment>
<dbReference type="PIRSF" id="PIRSF005096">
    <property type="entry name" value="GALM"/>
    <property type="match status" value="1"/>
</dbReference>
<feature type="chain" id="PRO_5032886090" description="Aldose 1-epimerase" evidence="16">
    <location>
        <begin position="23"/>
        <end position="371"/>
    </location>
</feature>
<dbReference type="GO" id="GO:0033499">
    <property type="term" value="P:galactose catabolic process via UDP-galactose, Leloir pathway"/>
    <property type="evidence" value="ECO:0007669"/>
    <property type="project" value="TreeGrafter"/>
</dbReference>
<evidence type="ECO:0000256" key="7">
    <source>
        <dbReference type="ARBA" id="ARBA00014165"/>
    </source>
</evidence>
<gene>
    <name evidence="17" type="ORF">FHS83_001700</name>
</gene>
<feature type="binding site" evidence="15">
    <location>
        <begin position="101"/>
        <end position="102"/>
    </location>
    <ligand>
        <name>beta-D-galactose</name>
        <dbReference type="ChEBI" id="CHEBI:27667"/>
    </ligand>
</feature>
<dbReference type="RefSeq" id="WP_167082564.1">
    <property type="nucleotide sequence ID" value="NZ_BAAADC010000001.1"/>
</dbReference>
<dbReference type="Pfam" id="PF01263">
    <property type="entry name" value="Aldose_epim"/>
    <property type="match status" value="1"/>
</dbReference>
<evidence type="ECO:0000256" key="12">
    <source>
        <dbReference type="PIRNR" id="PIRNR005096"/>
    </source>
</evidence>
<comment type="caution">
    <text evidence="17">The sequence shown here is derived from an EMBL/GenBank/DDBJ whole genome shotgun (WGS) entry which is preliminary data.</text>
</comment>
<evidence type="ECO:0000256" key="6">
    <source>
        <dbReference type="ARBA" id="ARBA00013185"/>
    </source>
</evidence>
<accession>A0A846MZE9</accession>
<keyword evidence="8" id="KW-0963">Cytoplasm</keyword>
<dbReference type="FunFam" id="2.70.98.10:FF:000003">
    <property type="entry name" value="Aldose 1-epimerase"/>
    <property type="match status" value="1"/>
</dbReference>
<dbReference type="InterPro" id="IPR011013">
    <property type="entry name" value="Gal_mutarotase_sf_dom"/>
</dbReference>
<comment type="subunit">
    <text evidence="5">Monomer.</text>
</comment>
<dbReference type="EMBL" id="JAASRM010000001">
    <property type="protein sequence ID" value="NIK88382.1"/>
    <property type="molecule type" value="Genomic_DNA"/>
</dbReference>
<dbReference type="Proteomes" id="UP000570514">
    <property type="component" value="Unassembled WGS sequence"/>
</dbReference>
<dbReference type="InterPro" id="IPR014718">
    <property type="entry name" value="GH-type_carb-bd"/>
</dbReference>
<evidence type="ECO:0000313" key="17">
    <source>
        <dbReference type="EMBL" id="NIK88382.1"/>
    </source>
</evidence>
<proteinExistence type="inferred from homology"/>
<dbReference type="UniPathway" id="UPA00242"/>